<reference evidence="1" key="1">
    <citation type="submission" date="2013-12" db="EMBL/GenBank/DDBJ databases">
        <authorList>
            <person name="Aslett M."/>
        </authorList>
    </citation>
    <scope>NUCLEOTIDE SEQUENCE [LARGE SCALE GENOMIC DNA]</scope>
    <source>
        <strain evidence="1">Lindley</strain>
    </source>
</reference>
<keyword evidence="1" id="KW-1185">Reference proteome</keyword>
<reference evidence="1" key="2">
    <citation type="submission" date="2014-05" db="EMBL/GenBank/DDBJ databases">
        <title>The genome and life-stage specific transcriptomes of Globodera pallida elucidate key aspects of plant parasitism by a cyst nematode.</title>
        <authorList>
            <person name="Cotton J.A."/>
            <person name="Lilley C.J."/>
            <person name="Jones L.M."/>
            <person name="Kikuchi T."/>
            <person name="Reid A.J."/>
            <person name="Thorpe P."/>
            <person name="Tsai I.J."/>
            <person name="Beasley H."/>
            <person name="Blok V."/>
            <person name="Cock P.J.A."/>
            <person name="Van den Akker S.E."/>
            <person name="Holroyd N."/>
            <person name="Hunt M."/>
            <person name="Mantelin S."/>
            <person name="Naghra H."/>
            <person name="Pain A."/>
            <person name="Palomares-Rius J.E."/>
            <person name="Zarowiecki M."/>
            <person name="Berriman M."/>
            <person name="Jones J.T."/>
            <person name="Urwin P.E."/>
        </authorList>
    </citation>
    <scope>NUCLEOTIDE SEQUENCE [LARGE SCALE GENOMIC DNA]</scope>
    <source>
        <strain evidence="1">Lindley</strain>
    </source>
</reference>
<proteinExistence type="predicted"/>
<organism evidence="1 2">
    <name type="scientific">Globodera pallida</name>
    <name type="common">Potato cyst nematode worm</name>
    <name type="synonym">Heterodera pallida</name>
    <dbReference type="NCBI Taxonomy" id="36090"/>
    <lineage>
        <taxon>Eukaryota</taxon>
        <taxon>Metazoa</taxon>
        <taxon>Ecdysozoa</taxon>
        <taxon>Nematoda</taxon>
        <taxon>Chromadorea</taxon>
        <taxon>Rhabditida</taxon>
        <taxon>Tylenchina</taxon>
        <taxon>Tylenchomorpha</taxon>
        <taxon>Tylenchoidea</taxon>
        <taxon>Heteroderidae</taxon>
        <taxon>Heteroderinae</taxon>
        <taxon>Globodera</taxon>
    </lineage>
</organism>
<dbReference type="WBParaSite" id="GPLIN_001305700">
    <property type="protein sequence ID" value="GPLIN_001305700"/>
    <property type="gene ID" value="GPLIN_001305700"/>
</dbReference>
<evidence type="ECO:0000313" key="1">
    <source>
        <dbReference type="Proteomes" id="UP000050741"/>
    </source>
</evidence>
<evidence type="ECO:0000313" key="2">
    <source>
        <dbReference type="WBParaSite" id="GPLIN_001305700"/>
    </source>
</evidence>
<accession>A0A183CJK1</accession>
<dbReference type="AlphaFoldDB" id="A0A183CJK1"/>
<protein>
    <submittedName>
        <fullName evidence="2">Polyprotein</fullName>
    </submittedName>
</protein>
<reference evidence="2" key="3">
    <citation type="submission" date="2016-06" db="UniProtKB">
        <authorList>
            <consortium name="WormBaseParasite"/>
        </authorList>
    </citation>
    <scope>IDENTIFICATION</scope>
</reference>
<dbReference type="Proteomes" id="UP000050741">
    <property type="component" value="Unassembled WGS sequence"/>
</dbReference>
<name>A0A183CJK1_GLOPA</name>
<sequence length="27" mass="2999">WGLYDIIGTCKNLVADAESQQDLLHPV</sequence>